<sequence>MIDCMYSKDGIMCNYKDNLGFCCLIPEYIESHFPLGVIPIVLCSHRKIRKGQIIKED</sequence>
<dbReference type="EMBL" id="LAZR01070413">
    <property type="protein sequence ID" value="KKK41262.1"/>
    <property type="molecule type" value="Genomic_DNA"/>
</dbReference>
<evidence type="ECO:0000313" key="1">
    <source>
        <dbReference type="EMBL" id="KKK41262.1"/>
    </source>
</evidence>
<reference evidence="1" key="1">
    <citation type="journal article" date="2015" name="Nature">
        <title>Complex archaea that bridge the gap between prokaryotes and eukaryotes.</title>
        <authorList>
            <person name="Spang A."/>
            <person name="Saw J.H."/>
            <person name="Jorgensen S.L."/>
            <person name="Zaremba-Niedzwiedzka K."/>
            <person name="Martijn J."/>
            <person name="Lind A.E."/>
            <person name="van Eijk R."/>
            <person name="Schleper C."/>
            <person name="Guy L."/>
            <person name="Ettema T.J."/>
        </authorList>
    </citation>
    <scope>NUCLEOTIDE SEQUENCE</scope>
</reference>
<dbReference type="AlphaFoldDB" id="A0A0F8VA10"/>
<protein>
    <submittedName>
        <fullName evidence="1">Uncharacterized protein</fullName>
    </submittedName>
</protein>
<organism evidence="1">
    <name type="scientific">marine sediment metagenome</name>
    <dbReference type="NCBI Taxonomy" id="412755"/>
    <lineage>
        <taxon>unclassified sequences</taxon>
        <taxon>metagenomes</taxon>
        <taxon>ecological metagenomes</taxon>
    </lineage>
</organism>
<proteinExistence type="predicted"/>
<accession>A0A0F8VA10</accession>
<comment type="caution">
    <text evidence="1">The sequence shown here is derived from an EMBL/GenBank/DDBJ whole genome shotgun (WGS) entry which is preliminary data.</text>
</comment>
<gene>
    <name evidence="1" type="ORF">LCGC14_2769780</name>
</gene>
<name>A0A0F8VA10_9ZZZZ</name>